<evidence type="ECO:0000256" key="6">
    <source>
        <dbReference type="SAM" id="MobiDB-lite"/>
    </source>
</evidence>
<dbReference type="InterPro" id="IPR036910">
    <property type="entry name" value="HMG_box_dom_sf"/>
</dbReference>
<feature type="compositionally biased region" description="Basic and acidic residues" evidence="6">
    <location>
        <begin position="368"/>
        <end position="378"/>
    </location>
</feature>
<dbReference type="InterPro" id="IPR058607">
    <property type="entry name" value="HMG-box_Cic-like"/>
</dbReference>
<keyword evidence="5" id="KW-0539">Nucleus</keyword>
<feature type="region of interest" description="Disordered" evidence="6">
    <location>
        <begin position="1468"/>
        <end position="1491"/>
    </location>
</feature>
<evidence type="ECO:0000256" key="5">
    <source>
        <dbReference type="ARBA" id="ARBA00023242"/>
    </source>
</evidence>
<feature type="region of interest" description="Disordered" evidence="6">
    <location>
        <begin position="1100"/>
        <end position="1163"/>
    </location>
</feature>
<feature type="compositionally biased region" description="Low complexity" evidence="6">
    <location>
        <begin position="652"/>
        <end position="669"/>
    </location>
</feature>
<evidence type="ECO:0000256" key="3">
    <source>
        <dbReference type="ARBA" id="ARBA00023125"/>
    </source>
</evidence>
<feature type="compositionally biased region" description="Polar residues" evidence="6">
    <location>
        <begin position="845"/>
        <end position="859"/>
    </location>
</feature>
<dbReference type="Pfam" id="PF25981">
    <property type="entry name" value="HTH_Cic_C"/>
    <property type="match status" value="1"/>
</dbReference>
<feature type="region of interest" description="Disordered" evidence="6">
    <location>
        <begin position="136"/>
        <end position="232"/>
    </location>
</feature>
<feature type="compositionally biased region" description="Low complexity" evidence="6">
    <location>
        <begin position="2008"/>
        <end position="2040"/>
    </location>
</feature>
<feature type="region of interest" description="Disordered" evidence="6">
    <location>
        <begin position="1418"/>
        <end position="1448"/>
    </location>
</feature>
<dbReference type="CDD" id="cd21990">
    <property type="entry name" value="HMG-box_CIC-like"/>
    <property type="match status" value="1"/>
</dbReference>
<keyword evidence="4" id="KW-0804">Transcription</keyword>
<sequence length="2040" mass="218889">MNHHQGSKTPTTGLHHGPHPYHSHGPQQQLHHQDPQQQSQHTTHHQHHQLTFINNKMVTPSGAAAAVLQRTSGHQTVTTQPKPDDYYRTIATSPFQTTGGNIVNGSGNGNVVVVTNAGGQHQNAYLLQNNANGCVETEPQQQQHHHHLHPQHQHQNTAMEQHQHPHHHSQQQQQQQHHGIDSKLQTSDELAMQQQRRQQRHHQQLQQQHRSTTTNTASTAAANTATYDDSYDSDEELKRVDIGGYASLADADPEKLSGGSKRSSMQSRGSSSSALEQRLTPRSHPATPRSQANTPHRFKKGDIVESESGVRKKFNGKQWRRLCSLCSKESQRRGFCSRHLNQKGNSLRSSGPSRFPSDISSRSSSKTQIDEDTSRDSETSPNYRTTGRFDQEETDVANMLVSLGSSRSGTPSYSSPVNHGTSPMNANNSPVPPVVATNRQNFFTPIGGGPATPSQDAHAIKWKATPSPVMYNGMGGYGSQVICPESVRAHQAAGVGGQSTAPVPAPPPPPQQSPVSMVMHQPAVVSTPPQQPVMSPHLPLTPQQHHHLQASISPGPPPPPMVITSLSSSSAAAHTSSAATITSMAHATSVIRISPAAAASSTTATNMTNAALIQAAQAQASSQGQGGSGGGQSFHPVIVDATQLMPLLPAHQQPQQPRQQSSPSPQQQQNTGLNSIQGIHHQHHSASAAAAAAAAASSLHQLRHNSAGGATATLLTMQHQQQQVKAQHHTPPHHHQLQQQQQQHQQQQQQSIPKNGINAGSIFQWHTLLPRIHQSPVKSQQQAPNYSLAGIVPPTPSPTISNTTEAAASTPPPPPTSHHQSAATSSQQQNLPVNANNNNGHMMTIKQSMSSPGSANPLNLSDANKNSAMASSASDLTNSADDIDDQLDDDVFEPSPKTDNTTSSSNMASNLSINKNKRQERFNNDSQHQSIRGGYRPNIYSTSAAGETSTSGAAGGRRGGNDLNDGHETSGNNTNHGGGASKRRSQSLSALQQQQNAAAAATGGPGSGGPTDANSGCKEPMSPMTKSKIRRPMNAFMIFSKKHRKLVHKKHPNQDNRTVSKILGEWWYALKPEEKAPYNELASSYKDAHFKLHPDWKWCNKNRRKSSSSSKGSAAGGNSNANAVPGSSAGGNDMNYRLDSIDGSDSIDQEHSPTTPGYATAFNSSGNGNLSANCSGGPNGGLGQNSANDMQTDIIPLTIATYNTSCTESSDPTTINSHHLSGLQKCIKEEPMKLDITSEEEQMVIDEDHDEQQQSNNNGNNNNNANFYHQQQQQQQQHEPQNSTNSSSVDLKCRERVTDSDVEDTGHDYRKNLTAISHAASDKDDQQQQQATPPATCKPTPLKALPPNLENSMMKFKQMAMLSYPSPKNPIGVTPFQPTGGAFKTMPISPKSTKHDEQQPQQIIIKQEDLMDVPHIKQEPPSPYKLNGGGGNLGTAGSGNSSTNSSASSGGNIFTFNVPQATQQNKTSQYVAGGPPLRSPTDPRATCGSQATSLTVVSSSAAAAASVPSSPAAGGGGQAAKQQILFAVNNAMSHHQYAALLPLHQQQQSQQQQQQQQQPPPPPNTLQMQYIFKTHNGQGELVPTSNPNALILQHNYNQETLPISPSHRNSLPTTPKSATETSFQRNPADGSFDETVEQKQDSNEMQQQFILAPTPAQLGKAPLQRRKNLSVGSMGSIKQEGGNFSTATILSNSNTGGGGTGGGNVNNNLHSPTMEGSSPIIGHVSTVTITSALPTPTSSSTTPNSDEQLPLTPSSSSGGAGSGSSGSTTISTNNSSIPKSPKSLHGPKKKQHQHMHQQQQQQQQDGKSNALASSVLADFEKKYEALPQFKPKDCQSPSAIAVPSSPRVYGTNYRKKNATAPPPVQRIQSEDEATDDTASVPPTPQQRFFGPDFNIDTLRELESSDQTGRSPRTPQTPLQSARSDASEKGHRKLLEQRRNLVLQLFNEHGLFPSSQATIAFQKKHIDVFPRRQDLQLKIREVRQKQMNQSGYTPHSAGPITPSENSNQSLSSAMLTTATTNSNSNNTNSTNTSGMNLQQTI</sequence>
<feature type="region of interest" description="Disordered" evidence="6">
    <location>
        <begin position="340"/>
        <end position="394"/>
    </location>
</feature>
<evidence type="ECO:0000313" key="7">
    <source>
        <dbReference type="EnsemblMetazoa" id="MDOA004531-PB"/>
    </source>
</evidence>
<dbReference type="eggNOG" id="KOG2746">
    <property type="taxonomic scope" value="Eukaryota"/>
</dbReference>
<feature type="compositionally biased region" description="Basic and acidic residues" evidence="6">
    <location>
        <begin position="1291"/>
        <end position="1308"/>
    </location>
</feature>
<dbReference type="GO" id="GO:0000977">
    <property type="term" value="F:RNA polymerase II transcription regulatory region sequence-specific DNA binding"/>
    <property type="evidence" value="ECO:0007669"/>
    <property type="project" value="TreeGrafter"/>
</dbReference>
<dbReference type="EnsemblMetazoa" id="MDOA004531-RB">
    <property type="protein sequence ID" value="MDOA004531-PB"/>
    <property type="gene ID" value="MDOA004531"/>
</dbReference>
<feature type="region of interest" description="Disordered" evidence="6">
    <location>
        <begin position="1248"/>
        <end position="1308"/>
    </location>
</feature>
<feature type="compositionally biased region" description="Basic residues" evidence="6">
    <location>
        <begin position="726"/>
        <end position="736"/>
    </location>
</feature>
<dbReference type="InterPro" id="IPR058606">
    <property type="entry name" value="HTH_Cic_C"/>
</dbReference>
<dbReference type="VEuPathDB" id="VectorBase:MDOA004531"/>
<feature type="compositionally biased region" description="Polar residues" evidence="6">
    <location>
        <begin position="1600"/>
        <end position="1625"/>
    </location>
</feature>
<dbReference type="Pfam" id="PF00505">
    <property type="entry name" value="HMG_box"/>
    <property type="match status" value="1"/>
</dbReference>
<feature type="region of interest" description="Disordered" evidence="6">
    <location>
        <begin position="651"/>
        <end position="672"/>
    </location>
</feature>
<feature type="region of interest" description="Disordered" evidence="6">
    <location>
        <begin position="1544"/>
        <end position="1567"/>
    </location>
</feature>
<feature type="region of interest" description="Disordered" evidence="6">
    <location>
        <begin position="249"/>
        <end position="305"/>
    </location>
</feature>
<feature type="compositionally biased region" description="Low complexity" evidence="6">
    <location>
        <begin position="1765"/>
        <end position="1783"/>
    </location>
</feature>
<organism evidence="7">
    <name type="scientific">Musca domestica</name>
    <name type="common">House fly</name>
    <dbReference type="NCBI Taxonomy" id="7370"/>
    <lineage>
        <taxon>Eukaryota</taxon>
        <taxon>Metazoa</taxon>
        <taxon>Ecdysozoa</taxon>
        <taxon>Arthropoda</taxon>
        <taxon>Hexapoda</taxon>
        <taxon>Insecta</taxon>
        <taxon>Pterygota</taxon>
        <taxon>Neoptera</taxon>
        <taxon>Endopterygota</taxon>
        <taxon>Diptera</taxon>
        <taxon>Brachycera</taxon>
        <taxon>Muscomorpha</taxon>
        <taxon>Muscoidea</taxon>
        <taxon>Muscidae</taxon>
        <taxon>Musca</taxon>
    </lineage>
</organism>
<feature type="compositionally biased region" description="Low complexity" evidence="6">
    <location>
        <begin position="352"/>
        <end position="365"/>
    </location>
</feature>
<feature type="compositionally biased region" description="Low complexity" evidence="6">
    <location>
        <begin position="1327"/>
        <end position="1343"/>
    </location>
</feature>
<feature type="compositionally biased region" description="Basic residues" evidence="6">
    <location>
        <begin position="143"/>
        <end position="152"/>
    </location>
</feature>
<feature type="region of interest" description="Disordered" evidence="6">
    <location>
        <begin position="543"/>
        <end position="568"/>
    </location>
</feature>
<feature type="region of interest" description="Disordered" evidence="6">
    <location>
        <begin position="718"/>
        <end position="752"/>
    </location>
</feature>
<feature type="region of interest" description="Disordered" evidence="6">
    <location>
        <begin position="1985"/>
        <end position="2040"/>
    </location>
</feature>
<feature type="compositionally biased region" description="Pro residues" evidence="6">
    <location>
        <begin position="503"/>
        <end position="512"/>
    </location>
</feature>
<feature type="compositionally biased region" description="Gly residues" evidence="6">
    <location>
        <begin position="1427"/>
        <end position="1437"/>
    </location>
</feature>
<evidence type="ECO:0000256" key="1">
    <source>
        <dbReference type="ARBA" id="ARBA00022553"/>
    </source>
</evidence>
<feature type="compositionally biased region" description="Polar residues" evidence="6">
    <location>
        <begin position="897"/>
        <end position="914"/>
    </location>
</feature>
<feature type="compositionally biased region" description="Polar residues" evidence="6">
    <location>
        <begin position="1904"/>
        <end position="1923"/>
    </location>
</feature>
<feature type="compositionally biased region" description="Gly residues" evidence="6">
    <location>
        <begin position="1695"/>
        <end position="1704"/>
    </location>
</feature>
<feature type="compositionally biased region" description="Low complexity" evidence="6">
    <location>
        <begin position="257"/>
        <end position="273"/>
    </location>
</feature>
<feature type="region of interest" description="Disordered" evidence="6">
    <location>
        <begin position="1600"/>
        <end position="1645"/>
    </location>
</feature>
<feature type="region of interest" description="Disordered" evidence="6">
    <location>
        <begin position="1"/>
        <end position="50"/>
    </location>
</feature>
<feature type="compositionally biased region" description="Low complexity" evidence="6">
    <location>
        <begin position="1107"/>
        <end position="1132"/>
    </location>
</feature>
<accession>A0A1I8MG44</accession>
<name>A0A1I8MG44_MUSDO</name>
<feature type="compositionally biased region" description="Polar residues" evidence="6">
    <location>
        <begin position="1152"/>
        <end position="1163"/>
    </location>
</feature>
<evidence type="ECO:0000256" key="2">
    <source>
        <dbReference type="ARBA" id="ARBA00023015"/>
    </source>
</evidence>
<feature type="compositionally biased region" description="Acidic residues" evidence="6">
    <location>
        <begin position="881"/>
        <end position="892"/>
    </location>
</feature>
<feature type="compositionally biased region" description="Low complexity" evidence="6">
    <location>
        <begin position="1253"/>
        <end position="1282"/>
    </location>
</feature>
<dbReference type="SUPFAM" id="SSF47095">
    <property type="entry name" value="HMG-box"/>
    <property type="match status" value="1"/>
</dbReference>
<reference evidence="7" key="1">
    <citation type="submission" date="2020-05" db="UniProtKB">
        <authorList>
            <consortium name="EnsemblMetazoa"/>
        </authorList>
    </citation>
    <scope>IDENTIFICATION</scope>
    <source>
        <strain evidence="7">Aabys</strain>
    </source>
</reference>
<dbReference type="GO" id="GO:0000981">
    <property type="term" value="F:DNA-binding transcription factor activity, RNA polymerase II-specific"/>
    <property type="evidence" value="ECO:0007669"/>
    <property type="project" value="TreeGrafter"/>
</dbReference>
<feature type="region of interest" description="Disordered" evidence="6">
    <location>
        <begin position="775"/>
        <end position="1029"/>
    </location>
</feature>
<protein>
    <submittedName>
        <fullName evidence="7">Uncharacterized protein</fullName>
    </submittedName>
</protein>
<dbReference type="PANTHER" id="PTHR13059:SF13">
    <property type="entry name" value="PROTEIN CAPICUA HOMOLOG"/>
    <property type="match status" value="1"/>
</dbReference>
<dbReference type="SMART" id="SM00398">
    <property type="entry name" value="HMG"/>
    <property type="match status" value="1"/>
</dbReference>
<feature type="region of interest" description="Disordered" evidence="6">
    <location>
        <begin position="493"/>
        <end position="515"/>
    </location>
</feature>
<keyword evidence="2" id="KW-0805">Transcription regulation</keyword>
<keyword evidence="1" id="KW-0597">Phosphoprotein</keyword>
<feature type="compositionally biased region" description="Low complexity" evidence="6">
    <location>
        <begin position="1545"/>
        <end position="1557"/>
    </location>
</feature>
<dbReference type="InterPro" id="IPR009071">
    <property type="entry name" value="HMG_box_dom"/>
</dbReference>
<feature type="compositionally biased region" description="Low complexity" evidence="6">
    <location>
        <begin position="204"/>
        <end position="226"/>
    </location>
</feature>
<proteinExistence type="predicted"/>
<dbReference type="PANTHER" id="PTHR13059">
    <property type="entry name" value="HMG-BOX TRANSCRIPTION FACTOR BBX"/>
    <property type="match status" value="1"/>
</dbReference>
<feature type="compositionally biased region" description="Polar residues" evidence="6">
    <location>
        <begin position="776"/>
        <end position="785"/>
    </location>
</feature>
<feature type="compositionally biased region" description="Low complexity" evidence="6">
    <location>
        <begin position="861"/>
        <end position="875"/>
    </location>
</feature>
<feature type="compositionally biased region" description="Basic residues" evidence="6">
    <location>
        <begin position="1785"/>
        <end position="1795"/>
    </location>
</feature>
<feature type="compositionally biased region" description="Low complexity" evidence="6">
    <location>
        <begin position="817"/>
        <end position="839"/>
    </location>
</feature>
<dbReference type="Gene3D" id="1.10.30.10">
    <property type="entry name" value="High mobility group box domain"/>
    <property type="match status" value="1"/>
</dbReference>
<dbReference type="PROSITE" id="PS50118">
    <property type="entry name" value="HMG_BOX_2"/>
    <property type="match status" value="1"/>
</dbReference>
<feature type="compositionally biased region" description="Low complexity" evidence="6">
    <location>
        <begin position="1438"/>
        <end position="1448"/>
    </location>
</feature>
<feature type="region of interest" description="Disordered" evidence="6">
    <location>
        <begin position="1830"/>
        <end position="1931"/>
    </location>
</feature>
<dbReference type="STRING" id="7370.A0A1I8MG44"/>
<feature type="compositionally biased region" description="Low complexity" evidence="6">
    <location>
        <begin position="1728"/>
        <end position="1757"/>
    </location>
</feature>
<feature type="compositionally biased region" description="Low complexity" evidence="6">
    <location>
        <begin position="798"/>
        <end position="809"/>
    </location>
</feature>
<keyword evidence="3" id="KW-0238">DNA-binding</keyword>
<feature type="region of interest" description="Disordered" evidence="6">
    <location>
        <begin position="1686"/>
        <end position="1810"/>
    </location>
</feature>
<dbReference type="InterPro" id="IPR052412">
    <property type="entry name" value="CC-Dev_Transcription_Reg"/>
</dbReference>
<feature type="compositionally biased region" description="Polar residues" evidence="6">
    <location>
        <begin position="342"/>
        <end position="351"/>
    </location>
</feature>
<feature type="compositionally biased region" description="Low complexity" evidence="6">
    <location>
        <begin position="941"/>
        <end position="952"/>
    </location>
</feature>
<feature type="compositionally biased region" description="Low complexity" evidence="6">
    <location>
        <begin position="986"/>
        <end position="1002"/>
    </location>
</feature>
<dbReference type="VEuPathDB" id="VectorBase:MDOMA2_019118"/>
<feature type="region of interest" description="Disordered" evidence="6">
    <location>
        <begin position="1320"/>
        <end position="1343"/>
    </location>
</feature>
<dbReference type="GO" id="GO:0005634">
    <property type="term" value="C:nucleus"/>
    <property type="evidence" value="ECO:0007669"/>
    <property type="project" value="UniProtKB-UniRule"/>
</dbReference>
<feature type="compositionally biased region" description="Low complexity" evidence="6">
    <location>
        <begin position="737"/>
        <end position="750"/>
    </location>
</feature>
<feature type="compositionally biased region" description="Low complexity" evidence="6">
    <location>
        <begin position="23"/>
        <end position="41"/>
    </location>
</feature>
<evidence type="ECO:0000256" key="4">
    <source>
        <dbReference type="ARBA" id="ARBA00023163"/>
    </source>
</evidence>